<dbReference type="EMBL" id="WJXA01000009">
    <property type="protein sequence ID" value="KAF7132714.1"/>
    <property type="molecule type" value="Genomic_DNA"/>
</dbReference>
<evidence type="ECO:0000313" key="5">
    <source>
        <dbReference type="EMBL" id="KAF7132714.1"/>
    </source>
</evidence>
<evidence type="ECO:0000313" key="6">
    <source>
        <dbReference type="Proteomes" id="UP000626092"/>
    </source>
</evidence>
<reference evidence="5" key="1">
    <citation type="submission" date="2019-11" db="EMBL/GenBank/DDBJ databases">
        <authorList>
            <person name="Liu Y."/>
            <person name="Hou J."/>
            <person name="Li T.-Q."/>
            <person name="Guan C.-H."/>
            <person name="Wu X."/>
            <person name="Wu H.-Z."/>
            <person name="Ling F."/>
            <person name="Zhang R."/>
            <person name="Shi X.-G."/>
            <person name="Ren J.-P."/>
            <person name="Chen E.-F."/>
            <person name="Sun J.-M."/>
        </authorList>
    </citation>
    <scope>NUCLEOTIDE SEQUENCE</scope>
    <source>
        <strain evidence="5">Adult_tree_wgs_1</strain>
        <tissue evidence="5">Leaves</tissue>
    </source>
</reference>
<name>A0A834GHM1_RHOSS</name>
<keyword evidence="3" id="KW-0156">Chromatin regulator</keyword>
<dbReference type="PANTHER" id="PTHR14744:SF15">
    <property type="entry name" value="N-ALPHA-ACETYLTRANSFERASE 60"/>
    <property type="match status" value="1"/>
</dbReference>
<accession>A0A834GHM1</accession>
<dbReference type="OrthoDB" id="47374at2759"/>
<dbReference type="EC" id="2.3.1.48" evidence="1"/>
<keyword evidence="4" id="KW-0012">Acyltransferase</keyword>
<dbReference type="InterPro" id="IPR045141">
    <property type="entry name" value="NAA60-like"/>
</dbReference>
<gene>
    <name evidence="5" type="ORF">RHSIM_Rhsim09G0213500</name>
</gene>
<protein>
    <recommendedName>
        <fullName evidence="1">histone acetyltransferase</fullName>
        <ecNumber evidence="1">2.3.1.48</ecNumber>
    </recommendedName>
</protein>
<evidence type="ECO:0000256" key="3">
    <source>
        <dbReference type="ARBA" id="ARBA00022853"/>
    </source>
</evidence>
<keyword evidence="2" id="KW-0808">Transferase</keyword>
<dbReference type="GO" id="GO:0000139">
    <property type="term" value="C:Golgi membrane"/>
    <property type="evidence" value="ECO:0007669"/>
    <property type="project" value="TreeGrafter"/>
</dbReference>
<evidence type="ECO:0000256" key="2">
    <source>
        <dbReference type="ARBA" id="ARBA00022679"/>
    </source>
</evidence>
<dbReference type="AlphaFoldDB" id="A0A834GHM1"/>
<evidence type="ECO:0000256" key="4">
    <source>
        <dbReference type="ARBA" id="ARBA00023315"/>
    </source>
</evidence>
<dbReference type="SUPFAM" id="SSF55729">
    <property type="entry name" value="Acyl-CoA N-acyltransferases (Nat)"/>
    <property type="match status" value="1"/>
</dbReference>
<comment type="caution">
    <text evidence="5">The sequence shown here is derived from an EMBL/GenBank/DDBJ whole genome shotgun (WGS) entry which is preliminary data.</text>
</comment>
<dbReference type="Proteomes" id="UP000626092">
    <property type="component" value="Unassembled WGS sequence"/>
</dbReference>
<dbReference type="Gene3D" id="3.40.630.30">
    <property type="match status" value="1"/>
</dbReference>
<sequence length="269" mass="30236">MVPHQVSLKVCNFSLGIDATFSMDDLKSVHHSSISYRSIQPSDLEALEKIHCDLFPIRYESEFFHNVVNGHNIVSWGAVDRSRSNGKNDDLIGFVTARIVLAKGSEKEDLFTSSLVGEVIKSASSIPMCQAVYLHVISHNNPAFHLYQKMSFQCVRRLHGFYFINGQHYDSFLFVLYLNGGRSPCSPLIADDIKAVPRVPNLISCSFCRELVTLIATYLKNGRKLVAVKLWNDEGKISRWANNEETCCLLTAGQSKRILMAEGGRFRCV</sequence>
<dbReference type="GO" id="GO:0004596">
    <property type="term" value="F:protein-N-terminal amino-acid acetyltransferase activity"/>
    <property type="evidence" value="ECO:0007669"/>
    <property type="project" value="InterPro"/>
</dbReference>
<dbReference type="GO" id="GO:0004402">
    <property type="term" value="F:histone acetyltransferase activity"/>
    <property type="evidence" value="ECO:0007669"/>
    <property type="project" value="TreeGrafter"/>
</dbReference>
<evidence type="ECO:0000256" key="1">
    <source>
        <dbReference type="ARBA" id="ARBA00013184"/>
    </source>
</evidence>
<dbReference type="InterPro" id="IPR016181">
    <property type="entry name" value="Acyl_CoA_acyltransferase"/>
</dbReference>
<dbReference type="PANTHER" id="PTHR14744">
    <property type="entry name" value="N-ALPHA-ACETYLTRANSFERASE 60"/>
    <property type="match status" value="1"/>
</dbReference>
<proteinExistence type="predicted"/>
<keyword evidence="6" id="KW-1185">Reference proteome</keyword>
<organism evidence="5 6">
    <name type="scientific">Rhododendron simsii</name>
    <name type="common">Sims's rhododendron</name>
    <dbReference type="NCBI Taxonomy" id="118357"/>
    <lineage>
        <taxon>Eukaryota</taxon>
        <taxon>Viridiplantae</taxon>
        <taxon>Streptophyta</taxon>
        <taxon>Embryophyta</taxon>
        <taxon>Tracheophyta</taxon>
        <taxon>Spermatophyta</taxon>
        <taxon>Magnoliopsida</taxon>
        <taxon>eudicotyledons</taxon>
        <taxon>Gunneridae</taxon>
        <taxon>Pentapetalae</taxon>
        <taxon>asterids</taxon>
        <taxon>Ericales</taxon>
        <taxon>Ericaceae</taxon>
        <taxon>Ericoideae</taxon>
        <taxon>Rhodoreae</taxon>
        <taxon>Rhododendron</taxon>
    </lineage>
</organism>